<dbReference type="PRINTS" id="PR00046">
    <property type="entry name" value="SIGMA70FCT"/>
</dbReference>
<dbReference type="Gene3D" id="1.20.140.160">
    <property type="match status" value="1"/>
</dbReference>
<evidence type="ECO:0000313" key="6">
    <source>
        <dbReference type="EMBL" id="ACL70413.1"/>
    </source>
</evidence>
<sequence>MAVSQEKVEYLDLWEAYKGKGSQEARKELILNYLPLVKYQVERVKMIIPDFIEEDDLESYGIIGLIDAIEKYDYRLGIKFNTYASRRIRGSIIDHLRKLDWLPHSLRREGKELQKVADKLAKELGRKPTVAELANKTNISREKVTKIYSKLNSAKWVSLYEDWGESTVFNFIKGDCLPPDRILDKKERIKLLARAIDRLSESERTVISLYYYEELTQKEIAEVMGLSPARISQIHKRAVYRLRGYLARRKYDLL</sequence>
<dbReference type="SUPFAM" id="SSF88946">
    <property type="entry name" value="Sigma2 domain of RNA polymerase sigma factors"/>
    <property type="match status" value="1"/>
</dbReference>
<dbReference type="Pfam" id="PF04539">
    <property type="entry name" value="Sigma70_r3"/>
    <property type="match status" value="1"/>
</dbReference>
<dbReference type="GO" id="GO:0003899">
    <property type="term" value="F:DNA-directed RNA polymerase activity"/>
    <property type="evidence" value="ECO:0007669"/>
    <property type="project" value="InterPro"/>
</dbReference>
<evidence type="ECO:0000259" key="5">
    <source>
        <dbReference type="PROSITE" id="PS00716"/>
    </source>
</evidence>
<dbReference type="eggNOG" id="COG1191">
    <property type="taxonomic scope" value="Bacteria"/>
</dbReference>
<dbReference type="Pfam" id="PF04545">
    <property type="entry name" value="Sigma70_r4"/>
    <property type="match status" value="1"/>
</dbReference>
<dbReference type="Pfam" id="PF04542">
    <property type="entry name" value="Sigma70_r2"/>
    <property type="match status" value="1"/>
</dbReference>
<organism evidence="6 7">
    <name type="scientific">Halothermothrix orenii (strain H 168 / OCM 544 / DSM 9562)</name>
    <dbReference type="NCBI Taxonomy" id="373903"/>
    <lineage>
        <taxon>Bacteria</taxon>
        <taxon>Bacillati</taxon>
        <taxon>Bacillota</taxon>
        <taxon>Clostridia</taxon>
        <taxon>Halanaerobiales</taxon>
        <taxon>Halothermotrichaceae</taxon>
        <taxon>Halothermothrix</taxon>
    </lineage>
</organism>
<dbReference type="PROSITE" id="PS00716">
    <property type="entry name" value="SIGMA70_2"/>
    <property type="match status" value="1"/>
</dbReference>
<dbReference type="Gene3D" id="1.10.1740.10">
    <property type="match status" value="1"/>
</dbReference>
<proteinExistence type="predicted"/>
<dbReference type="PANTHER" id="PTHR30385">
    <property type="entry name" value="SIGMA FACTOR F FLAGELLAR"/>
    <property type="match status" value="1"/>
</dbReference>
<dbReference type="InterPro" id="IPR007627">
    <property type="entry name" value="RNA_pol_sigma70_r2"/>
</dbReference>
<dbReference type="InterPro" id="IPR012845">
    <property type="entry name" value="RNA_pol_sigma_FliA_WhiG"/>
</dbReference>
<dbReference type="InterPro" id="IPR007624">
    <property type="entry name" value="RNA_pol_sigma70_r3"/>
</dbReference>
<dbReference type="SUPFAM" id="SSF88659">
    <property type="entry name" value="Sigma3 and sigma4 domains of RNA polymerase sigma factors"/>
    <property type="match status" value="2"/>
</dbReference>
<keyword evidence="1" id="KW-0805">Transcription regulation</keyword>
<gene>
    <name evidence="6" type="ordered locus">Hore_16630</name>
</gene>
<dbReference type="InterPro" id="IPR013324">
    <property type="entry name" value="RNA_pol_sigma_r3/r4-like"/>
</dbReference>
<dbReference type="STRING" id="373903.Hore_16630"/>
<keyword evidence="2" id="KW-0731">Sigma factor</keyword>
<keyword evidence="3" id="KW-0238">DNA-binding</keyword>
<dbReference type="GO" id="GO:0006352">
    <property type="term" value="P:DNA-templated transcription initiation"/>
    <property type="evidence" value="ECO:0007669"/>
    <property type="project" value="InterPro"/>
</dbReference>
<name>B8CYP4_HALOH</name>
<evidence type="ECO:0000256" key="3">
    <source>
        <dbReference type="ARBA" id="ARBA00023125"/>
    </source>
</evidence>
<keyword evidence="7" id="KW-1185">Reference proteome</keyword>
<dbReference type="KEGG" id="hor:Hore_16630"/>
<evidence type="ECO:0000256" key="4">
    <source>
        <dbReference type="ARBA" id="ARBA00023163"/>
    </source>
</evidence>
<keyword evidence="4" id="KW-0804">Transcription</keyword>
<dbReference type="InterPro" id="IPR014284">
    <property type="entry name" value="RNA_pol_sigma-70_dom"/>
</dbReference>
<dbReference type="Proteomes" id="UP000000719">
    <property type="component" value="Chromosome"/>
</dbReference>
<evidence type="ECO:0000256" key="2">
    <source>
        <dbReference type="ARBA" id="ARBA00023082"/>
    </source>
</evidence>
<dbReference type="GO" id="GO:0016987">
    <property type="term" value="F:sigma factor activity"/>
    <property type="evidence" value="ECO:0007669"/>
    <property type="project" value="UniProtKB-KW"/>
</dbReference>
<dbReference type="InterPro" id="IPR000943">
    <property type="entry name" value="RNA_pol_sigma70"/>
</dbReference>
<dbReference type="PIRSF" id="PIRSF000770">
    <property type="entry name" value="RNA_pol_sigma-SigE/K"/>
    <property type="match status" value="1"/>
</dbReference>
<evidence type="ECO:0000313" key="7">
    <source>
        <dbReference type="Proteomes" id="UP000000719"/>
    </source>
</evidence>
<dbReference type="GO" id="GO:0003677">
    <property type="term" value="F:DNA binding"/>
    <property type="evidence" value="ECO:0007669"/>
    <property type="project" value="UniProtKB-KW"/>
</dbReference>
<dbReference type="PANTHER" id="PTHR30385:SF7">
    <property type="entry name" value="RNA POLYMERASE SIGMA FACTOR FLIA"/>
    <property type="match status" value="1"/>
</dbReference>
<evidence type="ECO:0000256" key="1">
    <source>
        <dbReference type="ARBA" id="ARBA00023015"/>
    </source>
</evidence>
<dbReference type="EMBL" id="CP001098">
    <property type="protein sequence ID" value="ACL70413.1"/>
    <property type="molecule type" value="Genomic_DNA"/>
</dbReference>
<dbReference type="AlphaFoldDB" id="B8CYP4"/>
<dbReference type="CDD" id="cd06171">
    <property type="entry name" value="Sigma70_r4"/>
    <property type="match status" value="1"/>
</dbReference>
<dbReference type="OrthoDB" id="9799825at2"/>
<dbReference type="NCBIfam" id="TIGR02479">
    <property type="entry name" value="FliA_WhiG"/>
    <property type="match status" value="1"/>
</dbReference>
<accession>B8CYP4</accession>
<dbReference type="InterPro" id="IPR007630">
    <property type="entry name" value="RNA_pol_sigma70_r4"/>
</dbReference>
<dbReference type="NCBIfam" id="TIGR02937">
    <property type="entry name" value="sigma70-ECF"/>
    <property type="match status" value="1"/>
</dbReference>
<feature type="domain" description="RNA polymerase sigma-70" evidence="5">
    <location>
        <begin position="216"/>
        <end position="242"/>
    </location>
</feature>
<protein>
    <submittedName>
        <fullName evidence="6">RNA polymerase, sigma 28 subunit, FliA/WhiG</fullName>
    </submittedName>
</protein>
<dbReference type="RefSeq" id="WP_015923383.1">
    <property type="nucleotide sequence ID" value="NC_011899.1"/>
</dbReference>
<reference evidence="6 7" key="1">
    <citation type="journal article" date="2009" name="PLoS ONE">
        <title>Genome analysis of the anaerobic thermohalophilic bacterium Halothermothrix orenii.</title>
        <authorList>
            <person name="Mavromatis K."/>
            <person name="Ivanova N."/>
            <person name="Anderson I."/>
            <person name="Lykidis A."/>
            <person name="Hooper S.D."/>
            <person name="Sun H."/>
            <person name="Kunin V."/>
            <person name="Lapidus A."/>
            <person name="Hugenholtz P."/>
            <person name="Patel B."/>
            <person name="Kyrpides N.C."/>
        </authorList>
    </citation>
    <scope>NUCLEOTIDE SEQUENCE [LARGE SCALE GENOMIC DNA]</scope>
    <source>
        <strain evidence="7">H 168 / OCM 544 / DSM 9562</strain>
    </source>
</reference>
<dbReference type="InterPro" id="IPR013325">
    <property type="entry name" value="RNA_pol_sigma_r2"/>
</dbReference>
<dbReference type="HOGENOM" id="CLU_014793_8_1_9"/>